<dbReference type="AlphaFoldDB" id="A0A557SYV8"/>
<dbReference type="Proteomes" id="UP000315289">
    <property type="component" value="Unassembled WGS sequence"/>
</dbReference>
<evidence type="ECO:0000313" key="1">
    <source>
        <dbReference type="EMBL" id="TVP41792.1"/>
    </source>
</evidence>
<organism evidence="1 2">
    <name type="scientific">Candidatus Nitrosocosmicus arcticus</name>
    <dbReference type="NCBI Taxonomy" id="2035267"/>
    <lineage>
        <taxon>Archaea</taxon>
        <taxon>Nitrososphaerota</taxon>
        <taxon>Nitrososphaeria</taxon>
        <taxon>Nitrososphaerales</taxon>
        <taxon>Nitrososphaeraceae</taxon>
        <taxon>Candidatus Nitrosocosmicus</taxon>
    </lineage>
</organism>
<protein>
    <submittedName>
        <fullName evidence="1">Uncharacterized protein</fullName>
    </submittedName>
</protein>
<keyword evidence="2" id="KW-1185">Reference proteome</keyword>
<proteinExistence type="predicted"/>
<name>A0A557SYV8_9ARCH</name>
<reference evidence="1 2" key="1">
    <citation type="journal article" date="2019" name="Front. Microbiol.">
        <title>Ammonia Oxidation by the Arctic Terrestrial Thaumarchaeote Candidatus Nitrosocosmicus arcticus Is Stimulated by Increasing Temperatures.</title>
        <authorList>
            <person name="Alves R.J.E."/>
            <person name="Kerou M."/>
            <person name="Zappe A."/>
            <person name="Bittner R."/>
            <person name="Abby S.S."/>
            <person name="Schmidt H.A."/>
            <person name="Pfeifer K."/>
            <person name="Schleper C."/>
        </authorList>
    </citation>
    <scope>NUCLEOTIDE SEQUENCE [LARGE SCALE GENOMIC DNA]</scope>
    <source>
        <strain evidence="1 2">Kfb</strain>
    </source>
</reference>
<evidence type="ECO:0000313" key="2">
    <source>
        <dbReference type="Proteomes" id="UP000315289"/>
    </source>
</evidence>
<sequence>MEFLSEYYLSNDAINVESPSRSTIIEGVVEMDRIAQERKIKELTNEELAKFNFNISNKFRNKIRIDAVTIPNLVKNEYLLINAEVSGTISKGFLDLFIRDSIS</sequence>
<dbReference type="EMBL" id="VOAH01000001">
    <property type="protein sequence ID" value="TVP41792.1"/>
    <property type="molecule type" value="Genomic_DNA"/>
</dbReference>
<comment type="caution">
    <text evidence="1">The sequence shown here is derived from an EMBL/GenBank/DDBJ whole genome shotgun (WGS) entry which is preliminary data.</text>
</comment>
<accession>A0A557SYV8</accession>
<gene>
    <name evidence="1" type="ORF">NARC_10198</name>
</gene>
<dbReference type="RefSeq" id="WP_144728363.1">
    <property type="nucleotide sequence ID" value="NZ_ML675578.1"/>
</dbReference>